<evidence type="ECO:0000259" key="9">
    <source>
        <dbReference type="PROSITE" id="PS51123"/>
    </source>
</evidence>
<feature type="compositionally biased region" description="Basic and acidic residues" evidence="8">
    <location>
        <begin position="284"/>
        <end position="293"/>
    </location>
</feature>
<reference evidence="11" key="1">
    <citation type="journal article" date="2019" name="Int. J. Syst. Evol. Microbiol.">
        <title>The Global Catalogue of Microorganisms (GCM) 10K type strain sequencing project: providing services to taxonomists for standard genome sequencing and annotation.</title>
        <authorList>
            <consortium name="The Broad Institute Genomics Platform"/>
            <consortium name="The Broad Institute Genome Sequencing Center for Infectious Disease"/>
            <person name="Wu L."/>
            <person name="Ma J."/>
        </authorList>
    </citation>
    <scope>NUCLEOTIDE SEQUENCE [LARGE SCALE GENOMIC DNA]</scope>
    <source>
        <strain evidence="11">NBRC 108725</strain>
    </source>
</reference>
<dbReference type="InterPro" id="IPR006665">
    <property type="entry name" value="OmpA-like"/>
</dbReference>
<proteinExistence type="inferred from homology"/>
<evidence type="ECO:0000256" key="5">
    <source>
        <dbReference type="ARBA" id="ARBA00022989"/>
    </source>
</evidence>
<dbReference type="PANTHER" id="PTHR30329:SF20">
    <property type="entry name" value="EXPORTED PROTEIN"/>
    <property type="match status" value="1"/>
</dbReference>
<dbReference type="Pfam" id="PF13677">
    <property type="entry name" value="MotB_plug"/>
    <property type="match status" value="1"/>
</dbReference>
<evidence type="ECO:0000256" key="2">
    <source>
        <dbReference type="ARBA" id="ARBA00008914"/>
    </source>
</evidence>
<protein>
    <submittedName>
        <fullName evidence="10">Chemotaxis protein MotB</fullName>
    </submittedName>
</protein>
<dbReference type="SUPFAM" id="SSF103088">
    <property type="entry name" value="OmpA-like"/>
    <property type="match status" value="1"/>
</dbReference>
<organism evidence="10 11">
    <name type="scientific">Naasia aerilata</name>
    <dbReference type="NCBI Taxonomy" id="1162966"/>
    <lineage>
        <taxon>Bacteria</taxon>
        <taxon>Bacillati</taxon>
        <taxon>Actinomycetota</taxon>
        <taxon>Actinomycetes</taxon>
        <taxon>Micrococcales</taxon>
        <taxon>Microbacteriaceae</taxon>
        <taxon>Naasia</taxon>
    </lineage>
</organism>
<sequence>MASYMDMVTVLMCLFIVLYAMSSVDQTKFEKLANSLATGFGATPSVTVDTAEGVVVPKDMVDDEGEGFTPAQLAMQQIDALKTVEGQISASLSSAGVAADAEFAINSDGLTIGLVGTDTFFDGNSATLRGEAEGVLRALGPVLAPLPNEVTVEGHADPHGSPAPFASDWDLAAARSTAVLRFLVESAGVAGGNISSVSYGSTRPVGDDAGQENRRVDIVVHTTSSDEVNALIPGLVSGAVSSGSATSAAAAAPASAETATATTEKASAEKASASKTTTKATATTEKKSATAGH</sequence>
<evidence type="ECO:0000313" key="10">
    <source>
        <dbReference type="EMBL" id="BDZ45088.1"/>
    </source>
</evidence>
<dbReference type="InterPro" id="IPR050330">
    <property type="entry name" value="Bact_OuterMem_StrucFunc"/>
</dbReference>
<keyword evidence="11" id="KW-1185">Reference proteome</keyword>
<dbReference type="PROSITE" id="PS51123">
    <property type="entry name" value="OMPA_2"/>
    <property type="match status" value="1"/>
</dbReference>
<keyword evidence="5" id="KW-1133">Transmembrane helix</keyword>
<dbReference type="Gene3D" id="3.30.1330.60">
    <property type="entry name" value="OmpA-like domain"/>
    <property type="match status" value="1"/>
</dbReference>
<name>A0ABN6XJJ9_9MICO</name>
<evidence type="ECO:0000256" key="8">
    <source>
        <dbReference type="SAM" id="MobiDB-lite"/>
    </source>
</evidence>
<keyword evidence="3" id="KW-1003">Cell membrane</keyword>
<dbReference type="Proteomes" id="UP001321498">
    <property type="component" value="Chromosome"/>
</dbReference>
<feature type="region of interest" description="Disordered" evidence="8">
    <location>
        <begin position="252"/>
        <end position="293"/>
    </location>
</feature>
<dbReference type="EMBL" id="AP027731">
    <property type="protein sequence ID" value="BDZ45088.1"/>
    <property type="molecule type" value="Genomic_DNA"/>
</dbReference>
<dbReference type="PANTHER" id="PTHR30329">
    <property type="entry name" value="STATOR ELEMENT OF FLAGELLAR MOTOR COMPLEX"/>
    <property type="match status" value="1"/>
</dbReference>
<accession>A0ABN6XJJ9</accession>
<dbReference type="InterPro" id="IPR036737">
    <property type="entry name" value="OmpA-like_sf"/>
</dbReference>
<comment type="subcellular location">
    <subcellularLocation>
        <location evidence="1">Cell membrane</location>
        <topology evidence="1">Single-pass membrane protein</topology>
    </subcellularLocation>
</comment>
<gene>
    <name evidence="10" type="ORF">GCM10025866_09970</name>
</gene>
<keyword evidence="4" id="KW-0812">Transmembrane</keyword>
<keyword evidence="6 7" id="KW-0472">Membrane</keyword>
<dbReference type="CDD" id="cd07185">
    <property type="entry name" value="OmpA_C-like"/>
    <property type="match status" value="1"/>
</dbReference>
<dbReference type="Pfam" id="PF00691">
    <property type="entry name" value="OmpA"/>
    <property type="match status" value="1"/>
</dbReference>
<evidence type="ECO:0000256" key="6">
    <source>
        <dbReference type="ARBA" id="ARBA00023136"/>
    </source>
</evidence>
<evidence type="ECO:0000256" key="3">
    <source>
        <dbReference type="ARBA" id="ARBA00022475"/>
    </source>
</evidence>
<evidence type="ECO:0000256" key="4">
    <source>
        <dbReference type="ARBA" id="ARBA00022692"/>
    </source>
</evidence>
<evidence type="ECO:0000313" key="11">
    <source>
        <dbReference type="Proteomes" id="UP001321498"/>
    </source>
</evidence>
<feature type="domain" description="OmpA-like" evidence="9">
    <location>
        <begin position="108"/>
        <end position="224"/>
    </location>
</feature>
<evidence type="ECO:0000256" key="1">
    <source>
        <dbReference type="ARBA" id="ARBA00004162"/>
    </source>
</evidence>
<evidence type="ECO:0000256" key="7">
    <source>
        <dbReference type="PROSITE-ProRule" id="PRU00473"/>
    </source>
</evidence>
<comment type="similarity">
    <text evidence="2">Belongs to the MotB family.</text>
</comment>
<dbReference type="InterPro" id="IPR025713">
    <property type="entry name" value="MotB-like_N_dom"/>
</dbReference>
<feature type="compositionally biased region" description="Low complexity" evidence="8">
    <location>
        <begin position="252"/>
        <end position="283"/>
    </location>
</feature>